<evidence type="ECO:0000313" key="16">
    <source>
        <dbReference type="EMBL" id="MBW0561857.1"/>
    </source>
</evidence>
<comment type="catalytic activity">
    <reaction evidence="13">
        <text>DNA(n) + a 2'-deoxyribonucleoside 5'-triphosphate = DNA(n+1) + diphosphate</text>
        <dbReference type="Rhea" id="RHEA:22508"/>
        <dbReference type="Rhea" id="RHEA-COMP:17339"/>
        <dbReference type="Rhea" id="RHEA-COMP:17340"/>
        <dbReference type="ChEBI" id="CHEBI:33019"/>
        <dbReference type="ChEBI" id="CHEBI:61560"/>
        <dbReference type="ChEBI" id="CHEBI:173112"/>
        <dbReference type="EC" id="2.7.7.49"/>
    </reaction>
</comment>
<keyword evidence="8" id="KW-0694">RNA-binding</keyword>
<name>A0A9Q3JHG8_9BASI</name>
<dbReference type="OrthoDB" id="7691805at2759"/>
<evidence type="ECO:0000256" key="9">
    <source>
        <dbReference type="ARBA" id="ARBA00022908"/>
    </source>
</evidence>
<dbReference type="SUPFAM" id="SSF53098">
    <property type="entry name" value="Ribonuclease H-like"/>
    <property type="match status" value="1"/>
</dbReference>
<dbReference type="AlphaFoldDB" id="A0A9Q3JHG8"/>
<keyword evidence="7" id="KW-0460">Magnesium</keyword>
<organism evidence="16 17">
    <name type="scientific">Austropuccinia psidii MF-1</name>
    <dbReference type="NCBI Taxonomy" id="1389203"/>
    <lineage>
        <taxon>Eukaryota</taxon>
        <taxon>Fungi</taxon>
        <taxon>Dikarya</taxon>
        <taxon>Basidiomycota</taxon>
        <taxon>Pucciniomycotina</taxon>
        <taxon>Pucciniomycetes</taxon>
        <taxon>Pucciniales</taxon>
        <taxon>Sphaerophragmiaceae</taxon>
        <taxon>Austropuccinia</taxon>
    </lineage>
</organism>
<dbReference type="EMBL" id="AVOT02071619">
    <property type="protein sequence ID" value="MBW0561857.1"/>
    <property type="molecule type" value="Genomic_DNA"/>
</dbReference>
<keyword evidence="4" id="KW-0479">Metal-binding</keyword>
<keyword evidence="6" id="KW-0378">Hydrolase</keyword>
<proteinExistence type="predicted"/>
<evidence type="ECO:0000256" key="2">
    <source>
        <dbReference type="ARBA" id="ARBA00022695"/>
    </source>
</evidence>
<keyword evidence="12" id="KW-0233">DNA recombination</keyword>
<evidence type="ECO:0000256" key="8">
    <source>
        <dbReference type="ARBA" id="ARBA00022884"/>
    </source>
</evidence>
<sequence length="440" mass="49881">MLVLCFESQADIGRESAADLVDSEGKIIFKGAFINNTVALTLTKPGVRKVVLQDTLTIHRSLGHLSNKYASKSFPSVNFSKLQCDVCVKANIHWIPFKGDFPEPVSILEMVHMDLCGSITPKSIGGNAYIFQIIDGYSRFRFVYCLENKAQCFEVFQRLQSFAEKQNGFKIKIVVSDNGGEFVSKFFQEYLSANGIQQLLTSPYTPQQNPFAERENRNLLERVRFLLSDSWLDYSWWGEAAATAAYLLNQTPVSSQDFKTPYERFYNKNSELRVIHPFGSRVFINKERKKLTPNLSSCAENGIFVGYTKGHKNFKVYNLETDDPEPEEFVNDFQDEVVTVVEPVSVDCVSVHSVDNAQDMYPLIDEVEELKCSLEKAFPKGWTMELVPDIAPKNISSSIDKKNIINHRRRQPRNVVNLVAAGSDVPITYLQPIRHEKGNA</sequence>
<dbReference type="PANTHER" id="PTHR42648">
    <property type="entry name" value="TRANSPOSASE, PUTATIVE-RELATED"/>
    <property type="match status" value="1"/>
</dbReference>
<dbReference type="GO" id="GO:0003964">
    <property type="term" value="F:RNA-directed DNA polymerase activity"/>
    <property type="evidence" value="ECO:0007669"/>
    <property type="project" value="UniProtKB-KW"/>
</dbReference>
<evidence type="ECO:0000256" key="3">
    <source>
        <dbReference type="ARBA" id="ARBA00022722"/>
    </source>
</evidence>
<evidence type="ECO:0000256" key="1">
    <source>
        <dbReference type="ARBA" id="ARBA00022578"/>
    </source>
</evidence>
<evidence type="ECO:0000256" key="11">
    <source>
        <dbReference type="ARBA" id="ARBA00022932"/>
    </source>
</evidence>
<dbReference type="PROSITE" id="PS50994">
    <property type="entry name" value="INTEGRASE"/>
    <property type="match status" value="1"/>
</dbReference>
<evidence type="ECO:0000259" key="15">
    <source>
        <dbReference type="PROSITE" id="PS50994"/>
    </source>
</evidence>
<dbReference type="GO" id="GO:0046872">
    <property type="term" value="F:metal ion binding"/>
    <property type="evidence" value="ECO:0007669"/>
    <property type="project" value="UniProtKB-KW"/>
</dbReference>
<evidence type="ECO:0000256" key="4">
    <source>
        <dbReference type="ARBA" id="ARBA00022723"/>
    </source>
</evidence>
<dbReference type="GO" id="GO:0003887">
    <property type="term" value="F:DNA-directed DNA polymerase activity"/>
    <property type="evidence" value="ECO:0007669"/>
    <property type="project" value="UniProtKB-KW"/>
</dbReference>
<evidence type="ECO:0000313" key="17">
    <source>
        <dbReference type="Proteomes" id="UP000765509"/>
    </source>
</evidence>
<keyword evidence="11" id="KW-0808">Transferase</keyword>
<dbReference type="GO" id="GO:0004519">
    <property type="term" value="F:endonuclease activity"/>
    <property type="evidence" value="ECO:0007669"/>
    <property type="project" value="UniProtKB-KW"/>
</dbReference>
<dbReference type="GO" id="GO:0015074">
    <property type="term" value="P:DNA integration"/>
    <property type="evidence" value="ECO:0007669"/>
    <property type="project" value="UniProtKB-KW"/>
</dbReference>
<evidence type="ECO:0000256" key="7">
    <source>
        <dbReference type="ARBA" id="ARBA00022842"/>
    </source>
</evidence>
<evidence type="ECO:0000256" key="12">
    <source>
        <dbReference type="ARBA" id="ARBA00023172"/>
    </source>
</evidence>
<keyword evidence="1" id="KW-0815">Transposition</keyword>
<dbReference type="InterPro" id="IPR036397">
    <property type="entry name" value="RNaseH_sf"/>
</dbReference>
<dbReference type="GO" id="GO:0006310">
    <property type="term" value="P:DNA recombination"/>
    <property type="evidence" value="ECO:0007669"/>
    <property type="project" value="UniProtKB-KW"/>
</dbReference>
<dbReference type="GO" id="GO:0003723">
    <property type="term" value="F:RNA binding"/>
    <property type="evidence" value="ECO:0007669"/>
    <property type="project" value="UniProtKB-KW"/>
</dbReference>
<evidence type="ECO:0000256" key="6">
    <source>
        <dbReference type="ARBA" id="ARBA00022801"/>
    </source>
</evidence>
<gene>
    <name evidence="16" type="ORF">O181_101572</name>
</gene>
<dbReference type="GO" id="GO:0016787">
    <property type="term" value="F:hydrolase activity"/>
    <property type="evidence" value="ECO:0007669"/>
    <property type="project" value="UniProtKB-KW"/>
</dbReference>
<dbReference type="Gene3D" id="3.30.420.10">
    <property type="entry name" value="Ribonuclease H-like superfamily/Ribonuclease H"/>
    <property type="match status" value="1"/>
</dbReference>
<reference evidence="16" key="1">
    <citation type="submission" date="2021-03" db="EMBL/GenBank/DDBJ databases">
        <title>Draft genome sequence of rust myrtle Austropuccinia psidii MF-1, a brazilian biotype.</title>
        <authorList>
            <person name="Quecine M.C."/>
            <person name="Pachon D.M.R."/>
            <person name="Bonatelli M.L."/>
            <person name="Correr F.H."/>
            <person name="Franceschini L.M."/>
            <person name="Leite T.F."/>
            <person name="Margarido G.R.A."/>
            <person name="Almeida C.A."/>
            <person name="Ferrarezi J.A."/>
            <person name="Labate C.A."/>
        </authorList>
    </citation>
    <scope>NUCLEOTIDE SEQUENCE</scope>
    <source>
        <strain evidence="16">MF-1</strain>
    </source>
</reference>
<dbReference type="GO" id="GO:0005634">
    <property type="term" value="C:nucleus"/>
    <property type="evidence" value="ECO:0007669"/>
    <property type="project" value="UniProtKB-ARBA"/>
</dbReference>
<keyword evidence="9" id="KW-0229">DNA integration</keyword>
<keyword evidence="5" id="KW-0255">Endonuclease</keyword>
<accession>A0A9Q3JHG8</accession>
<dbReference type="PANTHER" id="PTHR42648:SF11">
    <property type="entry name" value="TRANSPOSON TY4-P GAG-POL POLYPROTEIN"/>
    <property type="match status" value="1"/>
</dbReference>
<keyword evidence="11" id="KW-0239">DNA-directed DNA polymerase</keyword>
<dbReference type="Proteomes" id="UP000765509">
    <property type="component" value="Unassembled WGS sequence"/>
</dbReference>
<dbReference type="GO" id="GO:0032196">
    <property type="term" value="P:transposition"/>
    <property type="evidence" value="ECO:0007669"/>
    <property type="project" value="UniProtKB-KW"/>
</dbReference>
<comment type="catalytic activity">
    <reaction evidence="14">
        <text>DNA(n) + a 2'-deoxyribonucleoside 5'-triphosphate = DNA(n+1) + diphosphate</text>
        <dbReference type="Rhea" id="RHEA:22508"/>
        <dbReference type="Rhea" id="RHEA-COMP:17339"/>
        <dbReference type="Rhea" id="RHEA-COMP:17340"/>
        <dbReference type="ChEBI" id="CHEBI:33019"/>
        <dbReference type="ChEBI" id="CHEBI:61560"/>
        <dbReference type="ChEBI" id="CHEBI:173112"/>
        <dbReference type="EC" id="2.7.7.7"/>
    </reaction>
</comment>
<evidence type="ECO:0000256" key="14">
    <source>
        <dbReference type="ARBA" id="ARBA00049244"/>
    </source>
</evidence>
<feature type="domain" description="Integrase catalytic" evidence="15">
    <location>
        <begin position="98"/>
        <end position="269"/>
    </location>
</feature>
<dbReference type="Pfam" id="PF00665">
    <property type="entry name" value="rve"/>
    <property type="match status" value="1"/>
</dbReference>
<keyword evidence="10" id="KW-0695">RNA-directed DNA polymerase</keyword>
<keyword evidence="2" id="KW-0548">Nucleotidyltransferase</keyword>
<keyword evidence="17" id="KW-1185">Reference proteome</keyword>
<comment type="caution">
    <text evidence="16">The sequence shown here is derived from an EMBL/GenBank/DDBJ whole genome shotgun (WGS) entry which is preliminary data.</text>
</comment>
<evidence type="ECO:0000256" key="5">
    <source>
        <dbReference type="ARBA" id="ARBA00022759"/>
    </source>
</evidence>
<keyword evidence="3" id="KW-0540">Nuclease</keyword>
<dbReference type="InterPro" id="IPR039537">
    <property type="entry name" value="Retrotran_Ty1/copia-like"/>
</dbReference>
<protein>
    <recommendedName>
        <fullName evidence="15">Integrase catalytic domain-containing protein</fullName>
    </recommendedName>
</protein>
<dbReference type="InterPro" id="IPR001584">
    <property type="entry name" value="Integrase_cat-core"/>
</dbReference>
<evidence type="ECO:0000256" key="13">
    <source>
        <dbReference type="ARBA" id="ARBA00048173"/>
    </source>
</evidence>
<dbReference type="InterPro" id="IPR012337">
    <property type="entry name" value="RNaseH-like_sf"/>
</dbReference>
<evidence type="ECO:0000256" key="10">
    <source>
        <dbReference type="ARBA" id="ARBA00022918"/>
    </source>
</evidence>